<dbReference type="InterPro" id="IPR036869">
    <property type="entry name" value="J_dom_sf"/>
</dbReference>
<dbReference type="GO" id="GO:0071218">
    <property type="term" value="P:cellular response to misfolded protein"/>
    <property type="evidence" value="ECO:0007669"/>
    <property type="project" value="TreeGrafter"/>
</dbReference>
<dbReference type="Gene3D" id="1.10.287.110">
    <property type="entry name" value="DnaJ domain"/>
    <property type="match status" value="1"/>
</dbReference>
<proteinExistence type="predicted"/>
<evidence type="ECO:0000313" key="3">
    <source>
        <dbReference type="EMBL" id="QHS98125.1"/>
    </source>
</evidence>
<dbReference type="Pfam" id="PF00226">
    <property type="entry name" value="DnaJ"/>
    <property type="match status" value="1"/>
</dbReference>
<dbReference type="SMART" id="SM00271">
    <property type="entry name" value="DnaJ"/>
    <property type="match status" value="1"/>
</dbReference>
<evidence type="ECO:0000256" key="1">
    <source>
        <dbReference type="SAM" id="MobiDB-lite"/>
    </source>
</evidence>
<dbReference type="PRINTS" id="PR00625">
    <property type="entry name" value="JDOMAIN"/>
</dbReference>
<dbReference type="InterPro" id="IPR051100">
    <property type="entry name" value="DnaJ_subfamily_B/C"/>
</dbReference>
<reference evidence="3" key="1">
    <citation type="journal article" date="2020" name="Nature">
        <title>Giant virus diversity and host interactions through global metagenomics.</title>
        <authorList>
            <person name="Schulz F."/>
            <person name="Roux S."/>
            <person name="Paez-Espino D."/>
            <person name="Jungbluth S."/>
            <person name="Walsh D.A."/>
            <person name="Denef V.J."/>
            <person name="McMahon K.D."/>
            <person name="Konstantinidis K.T."/>
            <person name="Eloe-Fadrosh E.A."/>
            <person name="Kyrpides N.C."/>
            <person name="Woyke T."/>
        </authorList>
    </citation>
    <scope>NUCLEOTIDE SEQUENCE</scope>
    <source>
        <strain evidence="3">GVMAG-M-3300020182-84</strain>
    </source>
</reference>
<sequence>MENNYSILGLQPGANESEIKKAYHKLAIKYHPDKNKAPDAEEQFKKISQAYQILTQDSDSSHQQAPQQQQQQHFRHPRFNFVDPNQMFAQFFNNGYAQHNTHFMNQGQQQMFSFNTGVSGNMSNRSVHTSVLFQDGKRIETRIETSEGIRKETRTVIDVNTNHVLETASNITSIAN</sequence>
<dbReference type="PANTHER" id="PTHR43908:SF3">
    <property type="entry name" value="AT29763P-RELATED"/>
    <property type="match status" value="1"/>
</dbReference>
<dbReference type="EMBL" id="MN739312">
    <property type="protein sequence ID" value="QHS98125.1"/>
    <property type="molecule type" value="Genomic_DNA"/>
</dbReference>
<accession>A0A6C0C0E0</accession>
<dbReference type="InterPro" id="IPR001623">
    <property type="entry name" value="DnaJ_domain"/>
</dbReference>
<dbReference type="CDD" id="cd06257">
    <property type="entry name" value="DnaJ"/>
    <property type="match status" value="1"/>
</dbReference>
<dbReference type="GO" id="GO:0030544">
    <property type="term" value="F:Hsp70 protein binding"/>
    <property type="evidence" value="ECO:0007669"/>
    <property type="project" value="TreeGrafter"/>
</dbReference>
<dbReference type="SUPFAM" id="SSF46565">
    <property type="entry name" value="Chaperone J-domain"/>
    <property type="match status" value="1"/>
</dbReference>
<dbReference type="AlphaFoldDB" id="A0A6C0C0E0"/>
<feature type="domain" description="J" evidence="2">
    <location>
        <begin position="3"/>
        <end position="59"/>
    </location>
</feature>
<dbReference type="PROSITE" id="PS50076">
    <property type="entry name" value="DNAJ_2"/>
    <property type="match status" value="1"/>
</dbReference>
<feature type="region of interest" description="Disordered" evidence="1">
    <location>
        <begin position="55"/>
        <end position="74"/>
    </location>
</feature>
<dbReference type="PANTHER" id="PTHR43908">
    <property type="entry name" value="AT29763P-RELATED"/>
    <property type="match status" value="1"/>
</dbReference>
<feature type="compositionally biased region" description="Low complexity" evidence="1">
    <location>
        <begin position="56"/>
        <end position="72"/>
    </location>
</feature>
<protein>
    <recommendedName>
        <fullName evidence="2">J domain-containing protein</fullName>
    </recommendedName>
</protein>
<organism evidence="3">
    <name type="scientific">viral metagenome</name>
    <dbReference type="NCBI Taxonomy" id="1070528"/>
    <lineage>
        <taxon>unclassified sequences</taxon>
        <taxon>metagenomes</taxon>
        <taxon>organismal metagenomes</taxon>
    </lineage>
</organism>
<name>A0A6C0C0E0_9ZZZZ</name>
<dbReference type="GO" id="GO:0005789">
    <property type="term" value="C:endoplasmic reticulum membrane"/>
    <property type="evidence" value="ECO:0007669"/>
    <property type="project" value="TreeGrafter"/>
</dbReference>
<evidence type="ECO:0000259" key="2">
    <source>
        <dbReference type="PROSITE" id="PS50076"/>
    </source>
</evidence>